<evidence type="ECO:0000256" key="1">
    <source>
        <dbReference type="ARBA" id="ARBA00005054"/>
    </source>
</evidence>
<protein>
    <recommendedName>
        <fullName evidence="6">Phosphoribosylglycinamide formyltransferase</fullName>
        <ecNumber evidence="6">2.1.2.2</ecNumber>
    </recommendedName>
    <alternativeName>
        <fullName evidence="6">5'-phosphoribosylglycinamide transformylase</fullName>
    </alternativeName>
    <alternativeName>
        <fullName evidence="6">GAR transformylase</fullName>
        <shortName evidence="6">GART</shortName>
    </alternativeName>
</protein>
<dbReference type="CDD" id="cd08645">
    <property type="entry name" value="FMT_core_GART"/>
    <property type="match status" value="1"/>
</dbReference>
<dbReference type="EC" id="2.1.2.2" evidence="6"/>
<feature type="site" description="Raises pKa of active site His" evidence="6">
    <location>
        <position position="165"/>
    </location>
</feature>
<sequence>MPTFVNYLMNTSVKTRSPKKERRIIIFASGSGTNAQNIIQYFQQSKVAEVVHVLSNNKSAKVLDRAKTLGVKRSSFTRNELISEEGVLQILKKEQPDLIVLAGFLLKFPEIILKEFQHKVINVHPALLPKFGGKGMYGHHVHKAVVANEESETGISIHYVNENYDEGAIILQKKTIIAPSDTAETVAKKVQLLEYEWLPKVIEELLSSPNPSDEGALSL</sequence>
<accession>A0A370QJ57</accession>
<evidence type="ECO:0000256" key="2">
    <source>
        <dbReference type="ARBA" id="ARBA00022679"/>
    </source>
</evidence>
<dbReference type="UniPathway" id="UPA00074">
    <property type="reaction ID" value="UER00126"/>
</dbReference>
<feature type="binding site" evidence="6">
    <location>
        <position position="122"/>
    </location>
    <ligand>
        <name>(6R)-10-formyltetrahydrofolate</name>
        <dbReference type="ChEBI" id="CHEBI:195366"/>
    </ligand>
</feature>
<feature type="binding site" evidence="6">
    <location>
        <begin position="32"/>
        <end position="34"/>
    </location>
    <ligand>
        <name>N(1)-(5-phospho-beta-D-ribosyl)glycinamide</name>
        <dbReference type="ChEBI" id="CHEBI:143788"/>
    </ligand>
</feature>
<feature type="domain" description="Formyl transferase N-terminal" evidence="7">
    <location>
        <begin position="23"/>
        <end position="202"/>
    </location>
</feature>
<evidence type="ECO:0000256" key="3">
    <source>
        <dbReference type="ARBA" id="ARBA00022755"/>
    </source>
</evidence>
<evidence type="ECO:0000313" key="8">
    <source>
        <dbReference type="EMBL" id="RDK88404.1"/>
    </source>
</evidence>
<dbReference type="HAMAP" id="MF_01930">
    <property type="entry name" value="PurN"/>
    <property type="match status" value="1"/>
</dbReference>
<feature type="binding site" evidence="6">
    <location>
        <position position="78"/>
    </location>
    <ligand>
        <name>(6R)-10-formyltetrahydrofolate</name>
        <dbReference type="ChEBI" id="CHEBI:195366"/>
    </ligand>
</feature>
<dbReference type="Pfam" id="PF00551">
    <property type="entry name" value="Formyl_trans_N"/>
    <property type="match status" value="1"/>
</dbReference>
<keyword evidence="9" id="KW-1185">Reference proteome</keyword>
<keyword evidence="2 6" id="KW-0808">Transferase</keyword>
<comment type="pathway">
    <text evidence="1 6">Purine metabolism; IMP biosynthesis via de novo pathway; N(2)-formyl-N(1)-(5-phospho-D-ribosyl)glycinamide from N(1)-(5-phospho-D-ribosyl)glycinamide (10-formyl THF route): step 1/1.</text>
</comment>
<comment type="caution">
    <text evidence="8">The sequence shown here is derived from an EMBL/GenBank/DDBJ whole genome shotgun (WGS) entry which is preliminary data.</text>
</comment>
<evidence type="ECO:0000256" key="6">
    <source>
        <dbReference type="HAMAP-Rule" id="MF_01930"/>
    </source>
</evidence>
<proteinExistence type="inferred from homology"/>
<evidence type="ECO:0000256" key="4">
    <source>
        <dbReference type="ARBA" id="ARBA00038440"/>
    </source>
</evidence>
<dbReference type="Proteomes" id="UP000255317">
    <property type="component" value="Unassembled WGS sequence"/>
</dbReference>
<dbReference type="SUPFAM" id="SSF53328">
    <property type="entry name" value="Formyltransferase"/>
    <property type="match status" value="1"/>
</dbReference>
<evidence type="ECO:0000256" key="5">
    <source>
        <dbReference type="ARBA" id="ARBA00047664"/>
    </source>
</evidence>
<dbReference type="AlphaFoldDB" id="A0A370QJ57"/>
<gene>
    <name evidence="6" type="primary">purN</name>
    <name evidence="8" type="ORF">C8D94_101275</name>
</gene>
<dbReference type="InterPro" id="IPR001555">
    <property type="entry name" value="GART_AS"/>
</dbReference>
<name>A0A370QJ57_9FLAO</name>
<dbReference type="InterPro" id="IPR002376">
    <property type="entry name" value="Formyl_transf_N"/>
</dbReference>
<keyword evidence="3 6" id="KW-0658">Purine biosynthesis</keyword>
<feature type="active site" description="Proton donor" evidence="6">
    <location>
        <position position="124"/>
    </location>
</feature>
<reference evidence="8 9" key="1">
    <citation type="submission" date="2018-07" db="EMBL/GenBank/DDBJ databases">
        <title>Genomic Encyclopedia of Type Strains, Phase IV (KMG-IV): sequencing the most valuable type-strain genomes for metagenomic binning, comparative biology and taxonomic classification.</title>
        <authorList>
            <person name="Goeker M."/>
        </authorList>
    </citation>
    <scope>NUCLEOTIDE SEQUENCE [LARGE SCALE GENOMIC DNA]</scope>
    <source>
        <strain evidence="8 9">DSM 101478</strain>
    </source>
</reference>
<dbReference type="PANTHER" id="PTHR43369">
    <property type="entry name" value="PHOSPHORIBOSYLGLYCINAMIDE FORMYLTRANSFERASE"/>
    <property type="match status" value="1"/>
</dbReference>
<comment type="caution">
    <text evidence="6">Lacks conserved residue(s) required for the propagation of feature annotation.</text>
</comment>
<dbReference type="GO" id="GO:0006189">
    <property type="term" value="P:'de novo' IMP biosynthetic process"/>
    <property type="evidence" value="ECO:0007669"/>
    <property type="project" value="UniProtKB-UniRule"/>
</dbReference>
<comment type="function">
    <text evidence="6">Catalyzes the transfer of a formyl group from 10-formyltetrahydrofolate to 5-phospho-ribosyl-glycinamide (GAR), producing 5-phospho-ribosyl-N-formylglycinamide (FGAR) and tetrahydrofolate.</text>
</comment>
<dbReference type="InterPro" id="IPR036477">
    <property type="entry name" value="Formyl_transf_N_sf"/>
</dbReference>
<evidence type="ECO:0000313" key="9">
    <source>
        <dbReference type="Proteomes" id="UP000255317"/>
    </source>
</evidence>
<dbReference type="Gene3D" id="3.40.50.170">
    <property type="entry name" value="Formyl transferase, N-terminal domain"/>
    <property type="match status" value="1"/>
</dbReference>
<dbReference type="GO" id="GO:0004644">
    <property type="term" value="F:phosphoribosylglycinamide formyltransferase activity"/>
    <property type="evidence" value="ECO:0007669"/>
    <property type="project" value="UniProtKB-UniRule"/>
</dbReference>
<dbReference type="EMBL" id="QRAO01000001">
    <property type="protein sequence ID" value="RDK88404.1"/>
    <property type="molecule type" value="Genomic_DNA"/>
</dbReference>
<dbReference type="GO" id="GO:0005829">
    <property type="term" value="C:cytosol"/>
    <property type="evidence" value="ECO:0007669"/>
    <property type="project" value="TreeGrafter"/>
</dbReference>
<organism evidence="8 9">
    <name type="scientific">Marinirhabdus gelatinilytica</name>
    <dbReference type="NCBI Taxonomy" id="1703343"/>
    <lineage>
        <taxon>Bacteria</taxon>
        <taxon>Pseudomonadati</taxon>
        <taxon>Bacteroidota</taxon>
        <taxon>Flavobacteriia</taxon>
        <taxon>Flavobacteriales</taxon>
        <taxon>Flavobacteriaceae</taxon>
    </lineage>
</organism>
<comment type="similarity">
    <text evidence="4 6">Belongs to the GART family.</text>
</comment>
<dbReference type="PANTHER" id="PTHR43369:SF2">
    <property type="entry name" value="PHOSPHORIBOSYLGLYCINAMIDE FORMYLTRANSFERASE"/>
    <property type="match status" value="1"/>
</dbReference>
<evidence type="ECO:0000259" key="7">
    <source>
        <dbReference type="Pfam" id="PF00551"/>
    </source>
</evidence>
<comment type="catalytic activity">
    <reaction evidence="5 6">
        <text>N(1)-(5-phospho-beta-D-ribosyl)glycinamide + (6R)-10-formyltetrahydrofolate = N(2)-formyl-N(1)-(5-phospho-beta-D-ribosyl)glycinamide + (6S)-5,6,7,8-tetrahydrofolate + H(+)</text>
        <dbReference type="Rhea" id="RHEA:15053"/>
        <dbReference type="ChEBI" id="CHEBI:15378"/>
        <dbReference type="ChEBI" id="CHEBI:57453"/>
        <dbReference type="ChEBI" id="CHEBI:143788"/>
        <dbReference type="ChEBI" id="CHEBI:147286"/>
        <dbReference type="ChEBI" id="CHEBI:195366"/>
        <dbReference type="EC" id="2.1.2.2"/>
    </reaction>
</comment>
<dbReference type="PROSITE" id="PS00373">
    <property type="entry name" value="GART"/>
    <property type="match status" value="1"/>
</dbReference>
<dbReference type="InterPro" id="IPR004607">
    <property type="entry name" value="GART"/>
</dbReference>